<dbReference type="EMBL" id="JBHSVR010000001">
    <property type="protein sequence ID" value="MFC6634610.1"/>
    <property type="molecule type" value="Genomic_DNA"/>
</dbReference>
<accession>A0ABW1YPK8</accession>
<evidence type="ECO:0000313" key="3">
    <source>
        <dbReference type="Proteomes" id="UP001596425"/>
    </source>
</evidence>
<evidence type="ECO:0000313" key="1">
    <source>
        <dbReference type="EMBL" id="MFC6634610.1"/>
    </source>
</evidence>
<comment type="caution">
    <text evidence="1">The sequence shown here is derived from an EMBL/GenBank/DDBJ whole genome shotgun (WGS) entry which is preliminary data.</text>
</comment>
<dbReference type="EMBL" id="JBHSVR010000001">
    <property type="protein sequence ID" value="MFC6635034.1"/>
    <property type="molecule type" value="Genomic_DNA"/>
</dbReference>
<dbReference type="RefSeq" id="WP_193195135.1">
    <property type="nucleotide sequence ID" value="NZ_JACZFR010000082.1"/>
</dbReference>
<evidence type="ECO:0000313" key="2">
    <source>
        <dbReference type="EMBL" id="MFC6635034.1"/>
    </source>
</evidence>
<reference evidence="1" key="3">
    <citation type="submission" date="2024-09" db="EMBL/GenBank/DDBJ databases">
        <authorList>
            <person name="Sun Q."/>
            <person name="Mori K."/>
        </authorList>
    </citation>
    <scope>NUCLEOTIDE SEQUENCE</scope>
    <source>
        <strain evidence="1">CCM 7856</strain>
    </source>
</reference>
<reference evidence="3" key="2">
    <citation type="journal article" date="2019" name="Int. J. Syst. Evol. Microbiol.">
        <title>The Global Catalogue of Microorganisms (GCM) 10K type strain sequencing project: providing services to taxonomists for standard genome sequencing and annotation.</title>
        <authorList>
            <consortium name="The Broad Institute Genomics Platform"/>
            <consortium name="The Broad Institute Genome Sequencing Center for Infectious Disease"/>
            <person name="Wu L."/>
            <person name="Ma J."/>
        </authorList>
    </citation>
    <scope>NUCLEOTIDE SEQUENCE [LARGE SCALE GENOMIC DNA]</scope>
    <source>
        <strain evidence="3">CGMCC 1.13718</strain>
    </source>
</reference>
<protein>
    <submittedName>
        <fullName evidence="1">Uncharacterized protein</fullName>
    </submittedName>
</protein>
<proteinExistence type="predicted"/>
<organism evidence="1 3">
    <name type="scientific">Microbulbifer taiwanensis</name>
    <dbReference type="NCBI Taxonomy" id="986746"/>
    <lineage>
        <taxon>Bacteria</taxon>
        <taxon>Pseudomonadati</taxon>
        <taxon>Pseudomonadota</taxon>
        <taxon>Gammaproteobacteria</taxon>
        <taxon>Cellvibrionales</taxon>
        <taxon>Microbulbiferaceae</taxon>
        <taxon>Microbulbifer</taxon>
    </lineage>
</organism>
<gene>
    <name evidence="1" type="ORF">ACFQBM_15080</name>
    <name evidence="2" type="ORF">ACFQBM_17225</name>
</gene>
<sequence>MNRITVGLATVLVALGLSVNTLAKEWYEGGTLSSAGVLEWQSATAENKLASSADFVAVLYQKEMLSPSISGKITSIEDIKPYAVDLATCIEGASEKESDLEKNKRMYANETVASLASICILMMGWGR</sequence>
<reference evidence="1" key="1">
    <citation type="journal article" date="2014" name="Int. J. Syst. Evol. Microbiol.">
        <title>Complete genome of a new Firmicutes species belonging to the dominant human colonic microbiota ('Ruminococcus bicirculans') reveals two chromosomes and a selective capacity to utilize plant glucans.</title>
        <authorList>
            <consortium name="NISC Comparative Sequencing Program"/>
            <person name="Wegmann U."/>
            <person name="Louis P."/>
            <person name="Goesmann A."/>
            <person name="Henrissat B."/>
            <person name="Duncan S.H."/>
            <person name="Flint H.J."/>
        </authorList>
    </citation>
    <scope>NUCLEOTIDE SEQUENCE</scope>
    <source>
        <strain evidence="1">CCM 7856</strain>
    </source>
</reference>
<keyword evidence="3" id="KW-1185">Reference proteome</keyword>
<dbReference type="Proteomes" id="UP001596425">
    <property type="component" value="Unassembled WGS sequence"/>
</dbReference>
<name>A0ABW1YPK8_9GAMM</name>